<dbReference type="PROSITE" id="PS51257">
    <property type="entry name" value="PROKAR_LIPOPROTEIN"/>
    <property type="match status" value="1"/>
</dbReference>
<dbReference type="AlphaFoldDB" id="A0A848LLU9"/>
<name>A0A848LLU9_9BACT</name>
<dbReference type="EMBL" id="JABBJJ010000151">
    <property type="protein sequence ID" value="NMO18716.1"/>
    <property type="molecule type" value="Genomic_DNA"/>
</dbReference>
<evidence type="ECO:0000256" key="1">
    <source>
        <dbReference type="SAM" id="SignalP"/>
    </source>
</evidence>
<sequence>MRVHRAAALLLLALVTGCASGRVVRLETGRGPPVVFTPDNGDAEPVEVERHEFKTALARLARDMRPPVNPQQAARHQMGVDARGGAYFFNQRTRQLTPLDAAALASDMPPAEMELTRAYLRWCERTGRKGDCLRLLVDSPTVTGDGRYTLAMALAQGVVREEMLDAFRDMADPHAALSAALWTMTLYLVLWSVPEPVSKGLAAVMTATAIVYLGVDTFWTLIAGFKRLVEEADRATTFDELRDAGERYGKVMGRNVARAFALLATVAVGHTAVGFASTVPTLPGSAQAATLAGGRAGIRLAAVGEVGAVAVSGEAVTVALAPNAVAMTARAMGGAAAAPVDAEGHDHHIATNKWWKSTHSDGPWSPEFQKIFDKAGMSLDDPVNIVRVKGHKGPHPLEYHERVFERLTDATRGCRTMQQCREALTAELRKLGQEIATPGTRFNRLVTGT</sequence>
<comment type="caution">
    <text evidence="2">The sequence shown here is derived from an EMBL/GenBank/DDBJ whole genome shotgun (WGS) entry which is preliminary data.</text>
</comment>
<feature type="chain" id="PRO_5032413053" description="Lipoprotein" evidence="1">
    <location>
        <begin position="22"/>
        <end position="449"/>
    </location>
</feature>
<evidence type="ECO:0000313" key="3">
    <source>
        <dbReference type="Proteomes" id="UP000518300"/>
    </source>
</evidence>
<dbReference type="Proteomes" id="UP000518300">
    <property type="component" value="Unassembled WGS sequence"/>
</dbReference>
<dbReference type="Pfam" id="PF14412">
    <property type="entry name" value="AHH"/>
    <property type="match status" value="1"/>
</dbReference>
<gene>
    <name evidence="2" type="ORF">HG543_28200</name>
</gene>
<feature type="signal peptide" evidence="1">
    <location>
        <begin position="1"/>
        <end position="21"/>
    </location>
</feature>
<dbReference type="InterPro" id="IPR032871">
    <property type="entry name" value="AHH_dom_containing"/>
</dbReference>
<evidence type="ECO:0000313" key="2">
    <source>
        <dbReference type="EMBL" id="NMO18716.1"/>
    </source>
</evidence>
<evidence type="ECO:0008006" key="4">
    <source>
        <dbReference type="Google" id="ProtNLM"/>
    </source>
</evidence>
<keyword evidence="1" id="KW-0732">Signal</keyword>
<organism evidence="2 3">
    <name type="scientific">Pyxidicoccus fallax</name>
    <dbReference type="NCBI Taxonomy" id="394095"/>
    <lineage>
        <taxon>Bacteria</taxon>
        <taxon>Pseudomonadati</taxon>
        <taxon>Myxococcota</taxon>
        <taxon>Myxococcia</taxon>
        <taxon>Myxococcales</taxon>
        <taxon>Cystobacterineae</taxon>
        <taxon>Myxococcaceae</taxon>
        <taxon>Pyxidicoccus</taxon>
    </lineage>
</organism>
<proteinExistence type="predicted"/>
<accession>A0A848LLU9</accession>
<reference evidence="2 3" key="1">
    <citation type="submission" date="2020-04" db="EMBL/GenBank/DDBJ databases">
        <title>Draft genome of Pyxidicoccus fallax type strain.</title>
        <authorList>
            <person name="Whitworth D.E."/>
        </authorList>
    </citation>
    <scope>NUCLEOTIDE SEQUENCE [LARGE SCALE GENOMIC DNA]</scope>
    <source>
        <strain evidence="2 3">DSM 14698</strain>
    </source>
</reference>
<keyword evidence="3" id="KW-1185">Reference proteome</keyword>
<protein>
    <recommendedName>
        <fullName evidence="4">Lipoprotein</fullName>
    </recommendedName>
</protein>